<evidence type="ECO:0000256" key="1">
    <source>
        <dbReference type="SAM" id="MobiDB-lite"/>
    </source>
</evidence>
<feature type="region of interest" description="Disordered" evidence="1">
    <location>
        <begin position="676"/>
        <end position="696"/>
    </location>
</feature>
<evidence type="ECO:0000313" key="2">
    <source>
        <dbReference type="EMBL" id="KAF4728358.1"/>
    </source>
</evidence>
<feature type="compositionally biased region" description="Low complexity" evidence="1">
    <location>
        <begin position="374"/>
        <end position="430"/>
    </location>
</feature>
<comment type="caution">
    <text evidence="2">The sequence shown here is derived from an EMBL/GenBank/DDBJ whole genome shotgun (WGS) entry which is preliminary data.</text>
</comment>
<dbReference type="Proteomes" id="UP000574390">
    <property type="component" value="Unassembled WGS sequence"/>
</dbReference>
<sequence>MAFTLTKDNSQEFLVEPSSVPTWWMCRKAKRQVTDQATDSEINLPCSIDLGHGQTFDWRVYVANHRWHDELLGFDGIVRATASRNEVNHHYHLFLHCGNGEKLLMTENTLRRFDKEGEMHWIKQSPRAVLKGFDEALGDLRKSGWELEELGDWYFTGTLNATIRDMVAEFFSQAVFGVALGDPSSSDWIRLLENPNVISVREDPNMLTVLDNCDLRARWVRYVRENFKILKLSKKGSKTLCWLKERHERTPRPNSSVEPVSLKVRRSALLYPSPQLKDGKEAVELATGTVVSLDLINADELLSCDSGAFFLRVKAESQSGYLRVSDAPYEEEPILRAASGVPRRFIARRFTEEEAEGRSHRRQSRPAQQPPARDPQQSRPTQQQQPPFVRVSQQSRPTQQQPPFVRVSQQSRPTQQQQPPVRVSQQVRPVYEASSCGWGEQQRWSVPRPPSPAEQPKWTVPRYPSPLKIGDVTDLTPSEIAVHRTDTGVDILRRGRLWRISSYPEYARGEIPPWRGLEMALDDGRRRFENGKITMRITELERILSIGLTECDNEGCLCRSKYPGVVQEMTGDKCPNSTGFSSSGKHWDRGRLVQETAYQMKVGDVVSLHLHTDGSGLYIRALELVVNGQLYPATLQAKRCGRLILKGSGAWSVALLLGVDPITTPQLSDHIVEEVTTPSTMPSDEARKLPLRDSWN</sequence>
<gene>
    <name evidence="2" type="ORF">FOZ62_025311</name>
</gene>
<dbReference type="EMBL" id="JABANM010017099">
    <property type="protein sequence ID" value="KAF4728358.1"/>
    <property type="molecule type" value="Genomic_DNA"/>
</dbReference>
<evidence type="ECO:0000313" key="3">
    <source>
        <dbReference type="Proteomes" id="UP000574390"/>
    </source>
</evidence>
<dbReference type="AlphaFoldDB" id="A0A7J6S621"/>
<name>A0A7J6S621_PEROL</name>
<accession>A0A7J6S621</accession>
<proteinExistence type="predicted"/>
<organism evidence="2 3">
    <name type="scientific">Perkinsus olseni</name>
    <name type="common">Perkinsus atlanticus</name>
    <dbReference type="NCBI Taxonomy" id="32597"/>
    <lineage>
        <taxon>Eukaryota</taxon>
        <taxon>Sar</taxon>
        <taxon>Alveolata</taxon>
        <taxon>Perkinsozoa</taxon>
        <taxon>Perkinsea</taxon>
        <taxon>Perkinsida</taxon>
        <taxon>Perkinsidae</taxon>
        <taxon>Perkinsus</taxon>
    </lineage>
</organism>
<reference evidence="2 3" key="1">
    <citation type="submission" date="2020-04" db="EMBL/GenBank/DDBJ databases">
        <title>Perkinsus olseni comparative genomics.</title>
        <authorList>
            <person name="Bogema D.R."/>
        </authorList>
    </citation>
    <scope>NUCLEOTIDE SEQUENCE [LARGE SCALE GENOMIC DNA]</scope>
    <source>
        <strain evidence="2">ATCC PRA-205</strain>
    </source>
</reference>
<feature type="region of interest" description="Disordered" evidence="1">
    <location>
        <begin position="352"/>
        <end position="462"/>
    </location>
</feature>
<feature type="compositionally biased region" description="Basic and acidic residues" evidence="1">
    <location>
        <begin position="684"/>
        <end position="696"/>
    </location>
</feature>
<protein>
    <submittedName>
        <fullName evidence="2">Uncharacterized protein</fullName>
    </submittedName>
</protein>